<dbReference type="Proteomes" id="UP000033411">
    <property type="component" value="Unassembled WGS sequence"/>
</dbReference>
<dbReference type="PATRIC" id="fig|1293439.3.peg.3726"/>
<accession>A0A0F5Q2G5</accession>
<dbReference type="PANTHER" id="PTHR12461">
    <property type="entry name" value="HYPOXIA-INDUCIBLE FACTOR 1 ALPHA INHIBITOR-RELATED"/>
    <property type="match status" value="1"/>
</dbReference>
<sequence>MTTHMLTADDAAFKALFPLKPFRIRHNLAGDPRLTLPAILELVKALPRDRIEYNSGKAAVSQDPDSTPLVDLDPEDVITQIETAGAWMVLKKVEHHPTYKALLEEALLSVAAAQGFESVKAAKFTDIQGFMFVSSPNSTTPFHLDSEDNFFVQIHGDKQFAIYDNTDRSIASEDQIEHAITKHRNLKFDDAFAPRGTVNELRPGEGVFVPYIWPHWVKTKDAYSISLAITWKTPEVKRRNDLYVANSMLRDRGFPQKAPGVSPGFDKVKIAAVQTLTLLAAPLRKSEGLRKVIRSIVLGKNANYYYRDKAKPKQVGM</sequence>
<dbReference type="Gene3D" id="2.60.120.650">
    <property type="entry name" value="Cupin"/>
    <property type="match status" value="1"/>
</dbReference>
<dbReference type="InterPro" id="IPR041667">
    <property type="entry name" value="Cupin_8"/>
</dbReference>
<dbReference type="InterPro" id="IPR003347">
    <property type="entry name" value="JmjC_dom"/>
</dbReference>
<dbReference type="SUPFAM" id="SSF51197">
    <property type="entry name" value="Clavaminate synthase-like"/>
    <property type="match status" value="1"/>
</dbReference>
<comment type="caution">
    <text evidence="2">The sequence shown here is derived from an EMBL/GenBank/DDBJ whole genome shotgun (WGS) entry which is preliminary data.</text>
</comment>
<dbReference type="PROSITE" id="PS51184">
    <property type="entry name" value="JMJC"/>
    <property type="match status" value="1"/>
</dbReference>
<dbReference type="PANTHER" id="PTHR12461:SF105">
    <property type="entry name" value="HYPOXIA-INDUCIBLE FACTOR 1-ALPHA INHIBITOR"/>
    <property type="match status" value="1"/>
</dbReference>
<name>A0A0F5Q2G5_9HYPH</name>
<feature type="domain" description="JmjC" evidence="1">
    <location>
        <begin position="97"/>
        <end position="248"/>
    </location>
</feature>
<gene>
    <name evidence="2" type="ORF">WH87_18270</name>
</gene>
<evidence type="ECO:0000259" key="1">
    <source>
        <dbReference type="PROSITE" id="PS51184"/>
    </source>
</evidence>
<protein>
    <submittedName>
        <fullName evidence="2">Transcriptional regulator</fullName>
    </submittedName>
</protein>
<dbReference type="Pfam" id="PF13621">
    <property type="entry name" value="Cupin_8"/>
    <property type="match status" value="1"/>
</dbReference>
<evidence type="ECO:0000313" key="2">
    <source>
        <dbReference type="EMBL" id="KKC35092.1"/>
    </source>
</evidence>
<proteinExistence type="predicted"/>
<dbReference type="RefSeq" id="WP_046139601.1">
    <property type="nucleotide sequence ID" value="NZ_LANJ01000047.1"/>
</dbReference>
<dbReference type="SMART" id="SM00558">
    <property type="entry name" value="JmjC"/>
    <property type="match status" value="1"/>
</dbReference>
<dbReference type="AlphaFoldDB" id="A0A0F5Q2G5"/>
<organism evidence="2 3">
    <name type="scientific">Devosia epidermidihirudinis</name>
    <dbReference type="NCBI Taxonomy" id="1293439"/>
    <lineage>
        <taxon>Bacteria</taxon>
        <taxon>Pseudomonadati</taxon>
        <taxon>Pseudomonadota</taxon>
        <taxon>Alphaproteobacteria</taxon>
        <taxon>Hyphomicrobiales</taxon>
        <taxon>Devosiaceae</taxon>
        <taxon>Devosia</taxon>
    </lineage>
</organism>
<reference evidence="2 3" key="1">
    <citation type="submission" date="2015-03" db="EMBL/GenBank/DDBJ databases">
        <authorList>
            <person name="Lepp D."/>
            <person name="Hassan Y.I."/>
            <person name="Li X.-Z."/>
            <person name="Zhou T."/>
        </authorList>
    </citation>
    <scope>NUCLEOTIDE SEQUENCE [LARGE SCALE GENOMIC DNA]</scope>
    <source>
        <strain evidence="2 3">E84</strain>
    </source>
</reference>
<dbReference type="OrthoDB" id="3776825at2"/>
<dbReference type="EMBL" id="LANJ01000047">
    <property type="protein sequence ID" value="KKC35092.1"/>
    <property type="molecule type" value="Genomic_DNA"/>
</dbReference>
<evidence type="ECO:0000313" key="3">
    <source>
        <dbReference type="Proteomes" id="UP000033411"/>
    </source>
</evidence>
<keyword evidence="3" id="KW-1185">Reference proteome</keyword>
<dbReference type="STRING" id="1293439.WH87_18270"/>